<gene>
    <name evidence="2" type="ORF">HPLM_LOCUS5386</name>
</gene>
<evidence type="ECO:0000313" key="2">
    <source>
        <dbReference type="EMBL" id="VDO25817.1"/>
    </source>
</evidence>
<evidence type="ECO:0000313" key="3">
    <source>
        <dbReference type="Proteomes" id="UP000268014"/>
    </source>
</evidence>
<keyword evidence="3" id="KW-1185">Reference proteome</keyword>
<sequence length="94" mass="10331">MSLKVAWGVVFPIRLIMKFVWKIVEMNITEDPMEKLKKAFSVTAQTSTSATAPSAPKQTSQPKPPVPPKRPNPTTTPVATTASKLDNTSKHKKD</sequence>
<evidence type="ECO:0000313" key="4">
    <source>
        <dbReference type="WBParaSite" id="HPLM_0000539401-mRNA-1"/>
    </source>
</evidence>
<feature type="compositionally biased region" description="Low complexity" evidence="1">
    <location>
        <begin position="72"/>
        <end position="82"/>
    </location>
</feature>
<dbReference type="AlphaFoldDB" id="A0A0N4W5W2"/>
<reference evidence="4" key="1">
    <citation type="submission" date="2017-02" db="UniProtKB">
        <authorList>
            <consortium name="WormBaseParasite"/>
        </authorList>
    </citation>
    <scope>IDENTIFICATION</scope>
</reference>
<dbReference type="EMBL" id="UZAF01016329">
    <property type="protein sequence ID" value="VDO25817.1"/>
    <property type="molecule type" value="Genomic_DNA"/>
</dbReference>
<organism evidence="4">
    <name type="scientific">Haemonchus placei</name>
    <name type="common">Barber's pole worm</name>
    <dbReference type="NCBI Taxonomy" id="6290"/>
    <lineage>
        <taxon>Eukaryota</taxon>
        <taxon>Metazoa</taxon>
        <taxon>Ecdysozoa</taxon>
        <taxon>Nematoda</taxon>
        <taxon>Chromadorea</taxon>
        <taxon>Rhabditida</taxon>
        <taxon>Rhabditina</taxon>
        <taxon>Rhabditomorpha</taxon>
        <taxon>Strongyloidea</taxon>
        <taxon>Trichostrongylidae</taxon>
        <taxon>Haemonchus</taxon>
    </lineage>
</organism>
<feature type="region of interest" description="Disordered" evidence="1">
    <location>
        <begin position="41"/>
        <end position="94"/>
    </location>
</feature>
<feature type="compositionally biased region" description="Pro residues" evidence="1">
    <location>
        <begin position="62"/>
        <end position="71"/>
    </location>
</feature>
<accession>A0A0N4W5W2</accession>
<feature type="compositionally biased region" description="Low complexity" evidence="1">
    <location>
        <begin position="41"/>
        <end position="61"/>
    </location>
</feature>
<dbReference type="Proteomes" id="UP000268014">
    <property type="component" value="Unassembled WGS sequence"/>
</dbReference>
<proteinExistence type="predicted"/>
<name>A0A0N4W5W2_HAEPC</name>
<dbReference type="WBParaSite" id="HPLM_0000539401-mRNA-1">
    <property type="protein sequence ID" value="HPLM_0000539401-mRNA-1"/>
    <property type="gene ID" value="HPLM_0000539401"/>
</dbReference>
<protein>
    <submittedName>
        <fullName evidence="2 4">Uncharacterized protein</fullName>
    </submittedName>
</protein>
<evidence type="ECO:0000256" key="1">
    <source>
        <dbReference type="SAM" id="MobiDB-lite"/>
    </source>
</evidence>
<reference evidence="2 3" key="2">
    <citation type="submission" date="2018-11" db="EMBL/GenBank/DDBJ databases">
        <authorList>
            <consortium name="Pathogen Informatics"/>
        </authorList>
    </citation>
    <scope>NUCLEOTIDE SEQUENCE [LARGE SCALE GENOMIC DNA]</scope>
    <source>
        <strain evidence="2 3">MHpl1</strain>
    </source>
</reference>